<accession>A0A174KME4</accession>
<dbReference type="PROSITE" id="PS51257">
    <property type="entry name" value="PROKAR_LIPOPROTEIN"/>
    <property type="match status" value="1"/>
</dbReference>
<protein>
    <recommendedName>
        <fullName evidence="3">Lipoprotein</fullName>
    </recommendedName>
</protein>
<evidence type="ECO:0000313" key="2">
    <source>
        <dbReference type="Proteomes" id="UP000095594"/>
    </source>
</evidence>
<dbReference type="EMBL" id="CYZX01000027">
    <property type="protein sequence ID" value="CUP13142.1"/>
    <property type="molecule type" value="Genomic_DNA"/>
</dbReference>
<proteinExistence type="predicted"/>
<dbReference type="AlphaFoldDB" id="A0A174KME4"/>
<reference evidence="1 2" key="1">
    <citation type="submission" date="2015-09" db="EMBL/GenBank/DDBJ databases">
        <authorList>
            <consortium name="Pathogen Informatics"/>
        </authorList>
    </citation>
    <scope>NUCLEOTIDE SEQUENCE [LARGE SCALE GENOMIC DNA]</scope>
    <source>
        <strain evidence="1 2">2789STDY5834856</strain>
    </source>
</reference>
<dbReference type="OrthoDB" id="1936520at2"/>
<dbReference type="Proteomes" id="UP000095594">
    <property type="component" value="Unassembled WGS sequence"/>
</dbReference>
<dbReference type="RefSeq" id="WP_055268055.1">
    <property type="nucleotide sequence ID" value="NZ_CABIXQ010000027.1"/>
</dbReference>
<evidence type="ECO:0000313" key="1">
    <source>
        <dbReference type="EMBL" id="CUP13142.1"/>
    </source>
</evidence>
<name>A0A174KME4_9CLOT</name>
<organism evidence="1 2">
    <name type="scientific">Clostridium disporicum</name>
    <dbReference type="NCBI Taxonomy" id="84024"/>
    <lineage>
        <taxon>Bacteria</taxon>
        <taxon>Bacillati</taxon>
        <taxon>Bacillota</taxon>
        <taxon>Clostridia</taxon>
        <taxon>Eubacteriales</taxon>
        <taxon>Clostridiaceae</taxon>
        <taxon>Clostridium</taxon>
    </lineage>
</organism>
<sequence length="137" mass="15532">MKKYLAILTLTIVVSIITGCTSNNVTKVTYHGESLNWESTMIFDEEDKQSLNIKYLGEEQFPIDVSFNAEFLSGNGSGGYMEYGELANDVFGGFTFENDYDKKIHGDVSKYGNKDSLEVFIKWNDKEETIVLNKVEK</sequence>
<gene>
    <name evidence="1" type="ORF">ERS852471_03057</name>
</gene>
<evidence type="ECO:0008006" key="3">
    <source>
        <dbReference type="Google" id="ProtNLM"/>
    </source>
</evidence>